<comment type="caution">
    <text evidence="1">The sequence shown here is derived from an EMBL/GenBank/DDBJ whole genome shotgun (WGS) entry which is preliminary data.</text>
</comment>
<organism evidence="1 2">
    <name type="scientific">Phyllobacterium brassicacearum</name>
    <dbReference type="NCBI Taxonomy" id="314235"/>
    <lineage>
        <taxon>Bacteria</taxon>
        <taxon>Pseudomonadati</taxon>
        <taxon>Pseudomonadota</taxon>
        <taxon>Alphaproteobacteria</taxon>
        <taxon>Hyphomicrobiales</taxon>
        <taxon>Phyllobacteriaceae</taxon>
        <taxon>Phyllobacterium</taxon>
    </lineage>
</organism>
<dbReference type="EMBL" id="PGGO01000002">
    <property type="protein sequence ID" value="PSH70119.1"/>
    <property type="molecule type" value="Genomic_DNA"/>
</dbReference>
<dbReference type="OrthoDB" id="8083054at2"/>
<evidence type="ECO:0000313" key="1">
    <source>
        <dbReference type="EMBL" id="PSH70119.1"/>
    </source>
</evidence>
<dbReference type="AlphaFoldDB" id="A0A2P7BUH0"/>
<proteinExistence type="predicted"/>
<protein>
    <submittedName>
        <fullName evidence="1">Uncharacterized protein</fullName>
    </submittedName>
</protein>
<accession>A0A2P7BUH0</accession>
<name>A0A2P7BUH0_9HYPH</name>
<keyword evidence="2" id="KW-1185">Reference proteome</keyword>
<evidence type="ECO:0000313" key="2">
    <source>
        <dbReference type="Proteomes" id="UP000241444"/>
    </source>
</evidence>
<dbReference type="Proteomes" id="UP000241444">
    <property type="component" value="Unassembled WGS sequence"/>
</dbReference>
<gene>
    <name evidence="1" type="ORF">CU102_03200</name>
</gene>
<dbReference type="RefSeq" id="WP_106709536.1">
    <property type="nucleotide sequence ID" value="NZ_PGGO01000002.1"/>
</dbReference>
<sequence length="98" mass="10891">MEITWKPIHLDARNNPDEFVAIASDIVIGRIYRICGGPKHGNWYFNFQLGRRPFRTSAMNGVVSKRKTAQQRVLQLFIDFLATPSDDGGGKSGAPSGQ</sequence>
<reference evidence="2" key="1">
    <citation type="submission" date="2017-11" db="EMBL/GenBank/DDBJ databases">
        <authorList>
            <person name="Kuznetsova I."/>
            <person name="Sazanova A."/>
            <person name="Chirak E."/>
            <person name="Safronova V."/>
            <person name="Willems A."/>
        </authorList>
    </citation>
    <scope>NUCLEOTIDE SEQUENCE [LARGE SCALE GENOMIC DNA]</scope>
    <source>
        <strain evidence="2">STM 196</strain>
    </source>
</reference>